<accession>A0A938YID0</accession>
<organism evidence="2 3">
    <name type="scientific">Nakamurella leprariae</name>
    <dbReference type="NCBI Taxonomy" id="2803911"/>
    <lineage>
        <taxon>Bacteria</taxon>
        <taxon>Bacillati</taxon>
        <taxon>Actinomycetota</taxon>
        <taxon>Actinomycetes</taxon>
        <taxon>Nakamurellales</taxon>
        <taxon>Nakamurellaceae</taxon>
        <taxon>Nakamurella</taxon>
    </lineage>
</organism>
<feature type="transmembrane region" description="Helical" evidence="1">
    <location>
        <begin position="124"/>
        <end position="149"/>
    </location>
</feature>
<feature type="transmembrane region" description="Helical" evidence="1">
    <location>
        <begin position="70"/>
        <end position="96"/>
    </location>
</feature>
<dbReference type="Proteomes" id="UP000663792">
    <property type="component" value="Unassembled WGS sequence"/>
</dbReference>
<gene>
    <name evidence="2" type="ORF">JL106_15585</name>
</gene>
<dbReference type="EMBL" id="JAERWK010000020">
    <property type="protein sequence ID" value="MBM9468704.1"/>
    <property type="molecule type" value="Genomic_DNA"/>
</dbReference>
<evidence type="ECO:0000256" key="1">
    <source>
        <dbReference type="SAM" id="Phobius"/>
    </source>
</evidence>
<keyword evidence="3" id="KW-1185">Reference proteome</keyword>
<name>A0A938YID0_9ACTN</name>
<evidence type="ECO:0000313" key="2">
    <source>
        <dbReference type="EMBL" id="MBM9468704.1"/>
    </source>
</evidence>
<proteinExistence type="predicted"/>
<evidence type="ECO:0000313" key="3">
    <source>
        <dbReference type="Proteomes" id="UP000663792"/>
    </source>
</evidence>
<comment type="caution">
    <text evidence="2">The sequence shown here is derived from an EMBL/GenBank/DDBJ whole genome shotgun (WGS) entry which is preliminary data.</text>
</comment>
<feature type="transmembrane region" description="Helical" evidence="1">
    <location>
        <begin position="43"/>
        <end position="63"/>
    </location>
</feature>
<keyword evidence="1" id="KW-0472">Membrane</keyword>
<feature type="transmembrane region" description="Helical" evidence="1">
    <location>
        <begin position="204"/>
        <end position="237"/>
    </location>
</feature>
<sequence length="266" mass="26779">MTMLGGTALVLAVVAAVRGVWSPCGLSMVSAINPFSEASRGNRYGLTALWFVIGAALGGLLYGTLGAVGALLVGLLPAAPVVLVALGAAVCLVGVLSDLPGVPLRLPLHPRQVNERWLSRYRRWVYASGFGAQIGAGFATYIMTAAVYVVPVLGALTGSPLLALAFGLVFGLVRGSAVLISAGAGDPDRLRGLHRRLAAVAPWSLRAAIAAQLVAAVVLAGGALGAFAGLVVIVLAGGALALGTRRRPAGAPEQVAAEPATVRVPA</sequence>
<protein>
    <recommendedName>
        <fullName evidence="4">Sulfite exporter TauE/SafE family protein</fullName>
    </recommendedName>
</protein>
<reference evidence="2" key="1">
    <citation type="submission" date="2021-01" db="EMBL/GenBank/DDBJ databases">
        <title>YIM 132084 draft genome.</title>
        <authorList>
            <person name="An D."/>
        </authorList>
    </citation>
    <scope>NUCLEOTIDE SEQUENCE</scope>
    <source>
        <strain evidence="2">YIM 132084</strain>
    </source>
</reference>
<feature type="transmembrane region" description="Helical" evidence="1">
    <location>
        <begin position="161"/>
        <end position="184"/>
    </location>
</feature>
<keyword evidence="1" id="KW-0812">Transmembrane</keyword>
<keyword evidence="1" id="KW-1133">Transmembrane helix</keyword>
<dbReference type="AlphaFoldDB" id="A0A938YID0"/>
<evidence type="ECO:0008006" key="4">
    <source>
        <dbReference type="Google" id="ProtNLM"/>
    </source>
</evidence>
<dbReference type="RefSeq" id="WP_205261649.1">
    <property type="nucleotide sequence ID" value="NZ_JAERWK010000020.1"/>
</dbReference>